<dbReference type="RefSeq" id="WP_109214850.1">
    <property type="nucleotide sequence ID" value="NZ_JRFU01000030.1"/>
</dbReference>
<feature type="compositionally biased region" description="Low complexity" evidence="4">
    <location>
        <begin position="334"/>
        <end position="353"/>
    </location>
</feature>
<evidence type="ECO:0000256" key="4">
    <source>
        <dbReference type="SAM" id="MobiDB-lite"/>
    </source>
</evidence>
<proteinExistence type="predicted"/>
<feature type="repeat" description="TPR" evidence="3">
    <location>
        <begin position="31"/>
        <end position="64"/>
    </location>
</feature>
<dbReference type="SUPFAM" id="SSF48452">
    <property type="entry name" value="TPR-like"/>
    <property type="match status" value="1"/>
</dbReference>
<dbReference type="InterPro" id="IPR051012">
    <property type="entry name" value="CellSynth/LPSAsmb/PSIAsmb"/>
</dbReference>
<dbReference type="OrthoDB" id="305319at2"/>
<evidence type="ECO:0000256" key="3">
    <source>
        <dbReference type="PROSITE-ProRule" id="PRU00339"/>
    </source>
</evidence>
<accession>A0A2V1JVX6</accession>
<dbReference type="InterPro" id="IPR011990">
    <property type="entry name" value="TPR-like_helical_dom_sf"/>
</dbReference>
<feature type="chain" id="PRO_5039699342" evidence="5">
    <location>
        <begin position="22"/>
        <end position="353"/>
    </location>
</feature>
<evidence type="ECO:0000256" key="5">
    <source>
        <dbReference type="SAM" id="SignalP"/>
    </source>
</evidence>
<protein>
    <submittedName>
        <fullName evidence="6">Uncharacterized protein</fullName>
    </submittedName>
</protein>
<feature type="signal peptide" evidence="5">
    <location>
        <begin position="1"/>
        <end position="21"/>
    </location>
</feature>
<dbReference type="PANTHER" id="PTHR45586">
    <property type="entry name" value="TPR REPEAT-CONTAINING PROTEIN PA4667"/>
    <property type="match status" value="1"/>
</dbReference>
<evidence type="ECO:0000313" key="6">
    <source>
        <dbReference type="EMBL" id="PWE87543.1"/>
    </source>
</evidence>
<keyword evidence="2 3" id="KW-0802">TPR repeat</keyword>
<feature type="repeat" description="TPR" evidence="3">
    <location>
        <begin position="104"/>
        <end position="137"/>
    </location>
</feature>
<dbReference type="PROSITE" id="PS50005">
    <property type="entry name" value="TPR"/>
    <property type="match status" value="4"/>
</dbReference>
<dbReference type="SMART" id="SM00028">
    <property type="entry name" value="TPR"/>
    <property type="match status" value="7"/>
</dbReference>
<evidence type="ECO:0000256" key="2">
    <source>
        <dbReference type="ARBA" id="ARBA00022803"/>
    </source>
</evidence>
<dbReference type="EMBL" id="JRFU01000030">
    <property type="protein sequence ID" value="PWE87543.1"/>
    <property type="molecule type" value="Genomic_DNA"/>
</dbReference>
<keyword evidence="1" id="KW-0677">Repeat</keyword>
<feature type="region of interest" description="Disordered" evidence="4">
    <location>
        <begin position="322"/>
        <end position="353"/>
    </location>
</feature>
<evidence type="ECO:0000313" key="7">
    <source>
        <dbReference type="Proteomes" id="UP000245288"/>
    </source>
</evidence>
<dbReference type="Proteomes" id="UP000245288">
    <property type="component" value="Unassembled WGS sequence"/>
</dbReference>
<dbReference type="Pfam" id="PF13181">
    <property type="entry name" value="TPR_8"/>
    <property type="match status" value="1"/>
</dbReference>
<dbReference type="Pfam" id="PF00515">
    <property type="entry name" value="TPR_1"/>
    <property type="match status" value="1"/>
</dbReference>
<dbReference type="PROSITE" id="PS51257">
    <property type="entry name" value="PROKAR_LIPOPROTEIN"/>
    <property type="match status" value="1"/>
</dbReference>
<evidence type="ECO:0000256" key="1">
    <source>
        <dbReference type="ARBA" id="ARBA00022737"/>
    </source>
</evidence>
<gene>
    <name evidence="6" type="ORF">LG34_03410</name>
</gene>
<feature type="repeat" description="TPR" evidence="3">
    <location>
        <begin position="204"/>
        <end position="237"/>
    </location>
</feature>
<dbReference type="Gene3D" id="1.25.40.10">
    <property type="entry name" value="Tetratricopeptide repeat domain"/>
    <property type="match status" value="2"/>
</dbReference>
<dbReference type="Pfam" id="PF13432">
    <property type="entry name" value="TPR_16"/>
    <property type="match status" value="1"/>
</dbReference>
<organism evidence="6 7">
    <name type="scientific">Eubacterium ramulus</name>
    <dbReference type="NCBI Taxonomy" id="39490"/>
    <lineage>
        <taxon>Bacteria</taxon>
        <taxon>Bacillati</taxon>
        <taxon>Bacillota</taxon>
        <taxon>Clostridia</taxon>
        <taxon>Eubacteriales</taxon>
        <taxon>Eubacteriaceae</taxon>
        <taxon>Eubacterium</taxon>
    </lineage>
</organism>
<dbReference type="InterPro" id="IPR019734">
    <property type="entry name" value="TPR_rpt"/>
</dbReference>
<feature type="repeat" description="TPR" evidence="3">
    <location>
        <begin position="238"/>
        <end position="271"/>
    </location>
</feature>
<keyword evidence="7" id="KW-1185">Reference proteome</keyword>
<keyword evidence="5" id="KW-0732">Signal</keyword>
<comment type="caution">
    <text evidence="6">The sequence shown here is derived from an EMBL/GenBank/DDBJ whole genome shotgun (WGS) entry which is preliminary data.</text>
</comment>
<dbReference type="PANTHER" id="PTHR45586:SF1">
    <property type="entry name" value="LIPOPOLYSACCHARIDE ASSEMBLY PROTEIN B"/>
    <property type="match status" value="1"/>
</dbReference>
<name>A0A2V1JVX6_EUBRA</name>
<reference evidence="6 7" key="1">
    <citation type="submission" date="2014-09" db="EMBL/GenBank/DDBJ databases">
        <title>Butyrate-producing bacteria isolated from human gut.</title>
        <authorList>
            <person name="Zhang Q."/>
            <person name="Zhao L."/>
        </authorList>
    </citation>
    <scope>NUCLEOTIDE SEQUENCE [LARGE SCALE GENOMIC DNA]</scope>
    <source>
        <strain evidence="6 7">21</strain>
    </source>
</reference>
<dbReference type="AlphaFoldDB" id="A0A2V1JVX6"/>
<sequence length="353" mass="38621">MKKRVVTVFLTGLLAASMLLGGCTSKSEKKALEYKELGIKQLQQEDYDGAVDSFQKALDQSLGRITANELDVCYYKALAQYKSGDAKAALESYSALIDYDEKNWEVYYLRGSVYLSEGDKDKCLKDYEKAVELNASDLGLYGHICENLKNAGEDDEAEKYLEQGLALQPSSGTDYENVGYLYTIKGDAENAVKAYQQAVEKGTDSASLKLGELYFEEGNTDEAKKAFEAYMEKHPDDADALTHLADIAAESGDTEDAAAYYEKAIDVADKSDQQGLRKNLVAFYENAGDFASALKEAKSYVADYPKDTAMQKEYEFLQTRVENSTGDAIEGTVDDGTSADTSSSDSSAASDAQ</sequence>